<organism evidence="6 7">
    <name type="scientific">Coniochaeta ligniaria NRRL 30616</name>
    <dbReference type="NCBI Taxonomy" id="1408157"/>
    <lineage>
        <taxon>Eukaryota</taxon>
        <taxon>Fungi</taxon>
        <taxon>Dikarya</taxon>
        <taxon>Ascomycota</taxon>
        <taxon>Pezizomycotina</taxon>
        <taxon>Sordariomycetes</taxon>
        <taxon>Sordariomycetidae</taxon>
        <taxon>Coniochaetales</taxon>
        <taxon>Coniochaetaceae</taxon>
        <taxon>Coniochaeta</taxon>
    </lineage>
</organism>
<evidence type="ECO:0000259" key="5">
    <source>
        <dbReference type="Pfam" id="PF01613"/>
    </source>
</evidence>
<dbReference type="AlphaFoldDB" id="A0A1J7JRV3"/>
<dbReference type="Pfam" id="PF01613">
    <property type="entry name" value="Flavin_Reduct"/>
    <property type="match status" value="1"/>
</dbReference>
<dbReference type="OrthoDB" id="10250990at2759"/>
<protein>
    <recommendedName>
        <fullName evidence="5">Flavin reductase like domain-containing protein</fullName>
    </recommendedName>
</protein>
<dbReference type="Gene3D" id="2.30.110.10">
    <property type="entry name" value="Electron Transport, Fmn-binding Protein, Chain A"/>
    <property type="match status" value="1"/>
</dbReference>
<evidence type="ECO:0000313" key="7">
    <source>
        <dbReference type="Proteomes" id="UP000182658"/>
    </source>
</evidence>
<dbReference type="STRING" id="1408157.A0A1J7JRV3"/>
<dbReference type="PANTHER" id="PTHR43567:SF1">
    <property type="entry name" value="FLAVOREDOXIN"/>
    <property type="match status" value="1"/>
</dbReference>
<dbReference type="InParanoid" id="A0A1J7JRV3"/>
<dbReference type="SUPFAM" id="SSF50475">
    <property type="entry name" value="FMN-binding split barrel"/>
    <property type="match status" value="1"/>
</dbReference>
<name>A0A1J7JRV3_9PEZI</name>
<proteinExistence type="inferred from homology"/>
<feature type="compositionally biased region" description="Basic and acidic residues" evidence="4">
    <location>
        <begin position="241"/>
        <end position="253"/>
    </location>
</feature>
<comment type="cofactor">
    <cofactor evidence="1">
        <name>FMN</name>
        <dbReference type="ChEBI" id="CHEBI:58210"/>
    </cofactor>
</comment>
<accession>A0A1J7JRV3</accession>
<reference evidence="6 7" key="1">
    <citation type="submission" date="2016-10" db="EMBL/GenBank/DDBJ databases">
        <title>Draft genome sequence of Coniochaeta ligniaria NRRL30616, a lignocellulolytic fungus for bioabatement of inhibitors in plant biomass hydrolysates.</title>
        <authorList>
            <consortium name="DOE Joint Genome Institute"/>
            <person name="Jimenez D.J."/>
            <person name="Hector R.E."/>
            <person name="Riley R."/>
            <person name="Sun H."/>
            <person name="Grigoriev I.V."/>
            <person name="Van Elsas J.D."/>
            <person name="Nichols N.N."/>
        </authorList>
    </citation>
    <scope>NUCLEOTIDE SEQUENCE [LARGE SCALE GENOMIC DNA]</scope>
    <source>
        <strain evidence="6 7">NRRL 30616</strain>
    </source>
</reference>
<evidence type="ECO:0000256" key="4">
    <source>
        <dbReference type="SAM" id="MobiDB-lite"/>
    </source>
</evidence>
<feature type="compositionally biased region" description="Low complexity" evidence="4">
    <location>
        <begin position="1"/>
        <end position="17"/>
    </location>
</feature>
<feature type="region of interest" description="Disordered" evidence="4">
    <location>
        <begin position="1"/>
        <end position="21"/>
    </location>
</feature>
<feature type="region of interest" description="Disordered" evidence="4">
    <location>
        <begin position="241"/>
        <end position="266"/>
    </location>
</feature>
<evidence type="ECO:0000256" key="1">
    <source>
        <dbReference type="ARBA" id="ARBA00001917"/>
    </source>
</evidence>
<evidence type="ECO:0000313" key="6">
    <source>
        <dbReference type="EMBL" id="OIW32712.1"/>
    </source>
</evidence>
<dbReference type="InterPro" id="IPR052174">
    <property type="entry name" value="Flavoredoxin"/>
</dbReference>
<feature type="domain" description="Flavin reductase like" evidence="5">
    <location>
        <begin position="34"/>
        <end position="186"/>
    </location>
</feature>
<sequence>MDSYPVTQTANAATATPPAAPTHSVISPAILYVGTPVVIISSENEDGTFNLAPMSSAWWLGHSCVLGLDASSKTTGNLLRTRQCVLNLPEDSQTDAVNALAGTTGSNPVSASKKPRHYIYVHDKWTRAGLTQQASDFVRPARVAQFPLQMECEVVDVNPLRKDLPDKMGLALAIEVRVLRVHVADRLRMPGHPNRIDPDRWRPLIMSFQEFFGLRDTKVAESVLGRVPEEEYRAWTRSDIKKLPGDDDDEAHKRPQAVAAAVADPI</sequence>
<dbReference type="InterPro" id="IPR012349">
    <property type="entry name" value="Split_barrel_FMN-bd"/>
</dbReference>
<keyword evidence="7" id="KW-1185">Reference proteome</keyword>
<dbReference type="Proteomes" id="UP000182658">
    <property type="component" value="Unassembled WGS sequence"/>
</dbReference>
<evidence type="ECO:0000256" key="3">
    <source>
        <dbReference type="ARBA" id="ARBA00038054"/>
    </source>
</evidence>
<gene>
    <name evidence="6" type="ORF">CONLIGDRAFT_699611</name>
</gene>
<dbReference type="EMBL" id="KV875095">
    <property type="protein sequence ID" value="OIW32712.1"/>
    <property type="molecule type" value="Genomic_DNA"/>
</dbReference>
<comment type="similarity">
    <text evidence="3">Belongs to the flavoredoxin family.</text>
</comment>
<dbReference type="GO" id="GO:0010181">
    <property type="term" value="F:FMN binding"/>
    <property type="evidence" value="ECO:0007669"/>
    <property type="project" value="InterPro"/>
</dbReference>
<keyword evidence="2" id="KW-0285">Flavoprotein</keyword>
<dbReference type="PANTHER" id="PTHR43567">
    <property type="entry name" value="FLAVOREDOXIN-RELATED-RELATED"/>
    <property type="match status" value="1"/>
</dbReference>
<evidence type="ECO:0000256" key="2">
    <source>
        <dbReference type="ARBA" id="ARBA00022630"/>
    </source>
</evidence>
<dbReference type="InterPro" id="IPR002563">
    <property type="entry name" value="Flavin_Rdtase-like_dom"/>
</dbReference>